<accession>A0A6J5DNP3</accession>
<dbReference type="EMBL" id="CADIKH010000009">
    <property type="protein sequence ID" value="CAB3754861.1"/>
    <property type="molecule type" value="Genomic_DNA"/>
</dbReference>
<protein>
    <submittedName>
        <fullName evidence="2">Uncharacterized protein</fullName>
    </submittedName>
</protein>
<reference evidence="2 3" key="1">
    <citation type="submission" date="2020-04" db="EMBL/GenBank/DDBJ databases">
        <authorList>
            <person name="De Canck E."/>
        </authorList>
    </citation>
    <scope>NUCLEOTIDE SEQUENCE [LARGE SCALE GENOMIC DNA]</scope>
    <source>
        <strain evidence="2 3">LMG 29542</strain>
    </source>
</reference>
<gene>
    <name evidence="2" type="ORF">LMG29542_02472</name>
</gene>
<dbReference type="RefSeq" id="WP_175226729.1">
    <property type="nucleotide sequence ID" value="NZ_CADIKH010000009.1"/>
</dbReference>
<evidence type="ECO:0000313" key="3">
    <source>
        <dbReference type="Proteomes" id="UP000494363"/>
    </source>
</evidence>
<keyword evidence="1" id="KW-1133">Transmembrane helix</keyword>
<evidence type="ECO:0000256" key="1">
    <source>
        <dbReference type="SAM" id="Phobius"/>
    </source>
</evidence>
<feature type="transmembrane region" description="Helical" evidence="1">
    <location>
        <begin position="73"/>
        <end position="90"/>
    </location>
</feature>
<feature type="transmembrane region" description="Helical" evidence="1">
    <location>
        <begin position="96"/>
        <end position="118"/>
    </location>
</feature>
<organism evidence="2 3">
    <name type="scientific">Paraburkholderia humisilvae</name>
    <dbReference type="NCBI Taxonomy" id="627669"/>
    <lineage>
        <taxon>Bacteria</taxon>
        <taxon>Pseudomonadati</taxon>
        <taxon>Pseudomonadota</taxon>
        <taxon>Betaproteobacteria</taxon>
        <taxon>Burkholderiales</taxon>
        <taxon>Burkholderiaceae</taxon>
        <taxon>Paraburkholderia</taxon>
    </lineage>
</organism>
<sequence>MIKVLLDYFIPSPPNKVSRESNDALNADIKAAGMWGKPLGEANRDAVDVWVRHSDRRSREVNREWLKPRAKVFCGRWALLSGVLLLGAWITSGYQLAELSLTLAGFVAGCVSILFSCVSRSMNK</sequence>
<keyword evidence="3" id="KW-1185">Reference proteome</keyword>
<dbReference type="AlphaFoldDB" id="A0A6J5DNP3"/>
<keyword evidence="1" id="KW-0472">Membrane</keyword>
<proteinExistence type="predicted"/>
<keyword evidence="1" id="KW-0812">Transmembrane</keyword>
<dbReference type="Proteomes" id="UP000494363">
    <property type="component" value="Unassembled WGS sequence"/>
</dbReference>
<evidence type="ECO:0000313" key="2">
    <source>
        <dbReference type="EMBL" id="CAB3754861.1"/>
    </source>
</evidence>
<name>A0A6J5DNP3_9BURK</name>